<proteinExistence type="inferred from homology"/>
<feature type="compositionally biased region" description="Polar residues" evidence="2">
    <location>
        <begin position="297"/>
        <end position="315"/>
    </location>
</feature>
<name>A0A839HHJ2_9BURK</name>
<dbReference type="EMBL" id="JACIVI010000001">
    <property type="protein sequence ID" value="MBB1161655.1"/>
    <property type="molecule type" value="Genomic_DNA"/>
</dbReference>
<dbReference type="PANTHER" id="PTHR37423:SF2">
    <property type="entry name" value="MEMBRANE-BOUND LYTIC MUREIN TRANSGLYCOSYLASE C"/>
    <property type="match status" value="1"/>
</dbReference>
<dbReference type="AlphaFoldDB" id="A0A839HHJ2"/>
<keyword evidence="5" id="KW-1185">Reference proteome</keyword>
<evidence type="ECO:0000256" key="1">
    <source>
        <dbReference type="ARBA" id="ARBA00007734"/>
    </source>
</evidence>
<comment type="similarity">
    <text evidence="1">Belongs to the transglycosylase Slt family.</text>
</comment>
<organism evidence="4 5">
    <name type="scientific">Aquariibacter albus</name>
    <dbReference type="NCBI Taxonomy" id="2759899"/>
    <lineage>
        <taxon>Bacteria</taxon>
        <taxon>Pseudomonadati</taxon>
        <taxon>Pseudomonadota</taxon>
        <taxon>Betaproteobacteria</taxon>
        <taxon>Burkholderiales</taxon>
        <taxon>Sphaerotilaceae</taxon>
        <taxon>Aquariibacter</taxon>
    </lineage>
</organism>
<dbReference type="InterPro" id="IPR008258">
    <property type="entry name" value="Transglycosylase_SLT_dom_1"/>
</dbReference>
<feature type="compositionally biased region" description="Low complexity" evidence="2">
    <location>
        <begin position="279"/>
        <end position="296"/>
    </location>
</feature>
<evidence type="ECO:0000256" key="2">
    <source>
        <dbReference type="SAM" id="MobiDB-lite"/>
    </source>
</evidence>
<comment type="caution">
    <text evidence="4">The sequence shown here is derived from an EMBL/GenBank/DDBJ whole genome shotgun (WGS) entry which is preliminary data.</text>
</comment>
<dbReference type="Pfam" id="PF01464">
    <property type="entry name" value="SLT"/>
    <property type="match status" value="1"/>
</dbReference>
<dbReference type="CDD" id="cd00254">
    <property type="entry name" value="LT-like"/>
    <property type="match status" value="1"/>
</dbReference>
<evidence type="ECO:0000313" key="4">
    <source>
        <dbReference type="EMBL" id="MBB1161655.1"/>
    </source>
</evidence>
<dbReference type="PANTHER" id="PTHR37423">
    <property type="entry name" value="SOLUBLE LYTIC MUREIN TRANSGLYCOSYLASE-RELATED"/>
    <property type="match status" value="1"/>
</dbReference>
<dbReference type="Proteomes" id="UP000586093">
    <property type="component" value="Unassembled WGS sequence"/>
</dbReference>
<feature type="region of interest" description="Disordered" evidence="2">
    <location>
        <begin position="269"/>
        <end position="336"/>
    </location>
</feature>
<dbReference type="SUPFAM" id="SSF53955">
    <property type="entry name" value="Lysozyme-like"/>
    <property type="match status" value="1"/>
</dbReference>
<sequence>MTAFQATPKAGAAPGLALRRSGQALIRPIALFLKDAGQGLLEVCHNSFALLGLGVVAASLFLAGRPELRASLELRALGWLQVRQDLRSEADPNVTVALAELGAAERVTAADPGSLTRQQAAIAQWLSRRYRVAPEPVSRLVQEAWEVGRRANLDPTLILAVIAIESRFNPFAQSPVGAQGLMQVMTRVHDEKYENFGGTLAALDPLANLRVGVQVLKEAIDRSGSVEGGLKHYVGAANLETDGGYASKVLSEQSMLQRVAGGRQVTLLSPHALPPRRTPAPAGGAASAGGSRPTGSQPQNSPADGSEGSEGSRSITLLMPLQSPPMAVLQQLASSR</sequence>
<dbReference type="Gene3D" id="1.10.530.10">
    <property type="match status" value="1"/>
</dbReference>
<dbReference type="InterPro" id="IPR023346">
    <property type="entry name" value="Lysozyme-like_dom_sf"/>
</dbReference>
<protein>
    <submittedName>
        <fullName evidence="4">Lytic transglycosylase domain-containing protein</fullName>
    </submittedName>
</protein>
<feature type="domain" description="Transglycosylase SLT" evidence="3">
    <location>
        <begin position="149"/>
        <end position="226"/>
    </location>
</feature>
<evidence type="ECO:0000259" key="3">
    <source>
        <dbReference type="Pfam" id="PF01464"/>
    </source>
</evidence>
<accession>A0A839HHJ2</accession>
<reference evidence="4 5" key="1">
    <citation type="submission" date="2020-08" db="EMBL/GenBank/DDBJ databases">
        <title>Aquariorum lacteus gen. nov., sp. nov., a new member of the family Comamonadaceae, isolated from freshwater aquarium.</title>
        <authorList>
            <person name="Chun S.-J."/>
        </authorList>
    </citation>
    <scope>NUCLEOTIDE SEQUENCE [LARGE SCALE GENOMIC DNA]</scope>
    <source>
        <strain evidence="4 5">SJAQ100</strain>
    </source>
</reference>
<evidence type="ECO:0000313" key="5">
    <source>
        <dbReference type="Proteomes" id="UP000586093"/>
    </source>
</evidence>
<gene>
    <name evidence="4" type="ORF">H4F90_06650</name>
</gene>